<evidence type="ECO:0000256" key="4">
    <source>
        <dbReference type="ARBA" id="ARBA00022692"/>
    </source>
</evidence>
<feature type="compositionally biased region" description="Polar residues" evidence="10">
    <location>
        <begin position="399"/>
        <end position="408"/>
    </location>
</feature>
<keyword evidence="7" id="KW-1133">Transmembrane helix</keyword>
<evidence type="ECO:0000256" key="7">
    <source>
        <dbReference type="ARBA" id="ARBA00022989"/>
    </source>
</evidence>
<evidence type="ECO:0000256" key="9">
    <source>
        <dbReference type="ARBA" id="ARBA00023180"/>
    </source>
</evidence>
<dbReference type="PROSITE" id="PS51450">
    <property type="entry name" value="LRR"/>
    <property type="match status" value="1"/>
</dbReference>
<keyword evidence="6" id="KW-0677">Repeat</keyword>
<dbReference type="InterPro" id="IPR053211">
    <property type="entry name" value="DNA_repair-toleration"/>
</dbReference>
<dbReference type="Gene3D" id="3.80.10.10">
    <property type="entry name" value="Ribonuclease Inhibitor"/>
    <property type="match status" value="1"/>
</dbReference>
<evidence type="ECO:0000256" key="3">
    <source>
        <dbReference type="ARBA" id="ARBA00022614"/>
    </source>
</evidence>
<keyword evidence="3" id="KW-0433">Leucine-rich repeat</keyword>
<protein>
    <submittedName>
        <fullName evidence="11">Uncharacterized protein</fullName>
    </submittedName>
</protein>
<evidence type="ECO:0000313" key="11">
    <source>
        <dbReference type="EMBL" id="OWM85826.1"/>
    </source>
</evidence>
<comment type="caution">
    <text evidence="11">The sequence shown here is derived from an EMBL/GenBank/DDBJ whole genome shotgun (WGS) entry which is preliminary data.</text>
</comment>
<dbReference type="AlphaFoldDB" id="A0A218XMB8"/>
<evidence type="ECO:0000256" key="5">
    <source>
        <dbReference type="ARBA" id="ARBA00022729"/>
    </source>
</evidence>
<dbReference type="Pfam" id="PF00560">
    <property type="entry name" value="LRR_1"/>
    <property type="match status" value="1"/>
</dbReference>
<comment type="subcellular location">
    <subcellularLocation>
        <location evidence="1">Membrane</location>
        <topology evidence="1">Single-pass type I membrane protein</topology>
    </subcellularLocation>
</comment>
<accession>A0A218XMB8</accession>
<dbReference type="InterPro" id="IPR032675">
    <property type="entry name" value="LRR_dom_sf"/>
</dbReference>
<evidence type="ECO:0000256" key="10">
    <source>
        <dbReference type="SAM" id="MobiDB-lite"/>
    </source>
</evidence>
<keyword evidence="8" id="KW-0472">Membrane</keyword>
<proteinExistence type="inferred from homology"/>
<comment type="similarity">
    <text evidence="2">Belongs to the RLP family.</text>
</comment>
<organism evidence="11 12">
    <name type="scientific">Punica granatum</name>
    <name type="common">Pomegranate</name>
    <dbReference type="NCBI Taxonomy" id="22663"/>
    <lineage>
        <taxon>Eukaryota</taxon>
        <taxon>Viridiplantae</taxon>
        <taxon>Streptophyta</taxon>
        <taxon>Embryophyta</taxon>
        <taxon>Tracheophyta</taxon>
        <taxon>Spermatophyta</taxon>
        <taxon>Magnoliopsida</taxon>
        <taxon>eudicotyledons</taxon>
        <taxon>Gunneridae</taxon>
        <taxon>Pentapetalae</taxon>
        <taxon>rosids</taxon>
        <taxon>malvids</taxon>
        <taxon>Myrtales</taxon>
        <taxon>Lythraceae</taxon>
        <taxon>Punica</taxon>
    </lineage>
</organism>
<keyword evidence="4" id="KW-0812">Transmembrane</keyword>
<dbReference type="SUPFAM" id="SSF52058">
    <property type="entry name" value="L domain-like"/>
    <property type="match status" value="2"/>
</dbReference>
<name>A0A218XMB8_PUNGR</name>
<dbReference type="Pfam" id="PF13855">
    <property type="entry name" value="LRR_8"/>
    <property type="match status" value="1"/>
</dbReference>
<evidence type="ECO:0000256" key="1">
    <source>
        <dbReference type="ARBA" id="ARBA00004479"/>
    </source>
</evidence>
<dbReference type="FunFam" id="3.80.10.10:FF:000041">
    <property type="entry name" value="LRR receptor-like serine/threonine-protein kinase ERECTA"/>
    <property type="match status" value="1"/>
</dbReference>
<evidence type="ECO:0000313" key="12">
    <source>
        <dbReference type="Proteomes" id="UP000197138"/>
    </source>
</evidence>
<gene>
    <name evidence="11" type="ORF">CDL15_Pgr012076</name>
</gene>
<keyword evidence="9" id="KW-0325">Glycoprotein</keyword>
<evidence type="ECO:0000256" key="8">
    <source>
        <dbReference type="ARBA" id="ARBA00023136"/>
    </source>
</evidence>
<evidence type="ECO:0000256" key="2">
    <source>
        <dbReference type="ARBA" id="ARBA00009592"/>
    </source>
</evidence>
<evidence type="ECO:0000256" key="6">
    <source>
        <dbReference type="ARBA" id="ARBA00022737"/>
    </source>
</evidence>
<dbReference type="EMBL" id="MTKT01001111">
    <property type="protein sequence ID" value="OWM85826.1"/>
    <property type="molecule type" value="Genomic_DNA"/>
</dbReference>
<keyword evidence="5" id="KW-0732">Signal</keyword>
<dbReference type="InterPro" id="IPR001611">
    <property type="entry name" value="Leu-rich_rpt"/>
</dbReference>
<dbReference type="PANTHER" id="PTHR48060:SF21">
    <property type="entry name" value="L DOMAIN-LIKE PROTEIN"/>
    <property type="match status" value="1"/>
</dbReference>
<sequence>MDGRLLINIRRGQQNEEEKTARSDTRVFQTLSPGALCGNHEQLRILDLSSSNLSGALEFETMFSKLKNGILLWLPSKLRLLVQNNGNCSFPNLDIIGIDTLEFLVLSDNKITGVMSQFPWNCIDFALLSGDFLEGPLPALPPTTYLSDVSNNKISGDIPSSFCGVSSLRDLVLSNNNLSGTVRECFGNLTNLGRLNLGGNQLEGPLPRSLANCTILVDVDISKNEISDTFPYWLIIRVENQLGGALPRSLANCKNMEVLDLGNNYLEDRFSVWLDALPELQANAMKNEEKGGLQYMKSRRYGYQDSVKNPFFCNLEWLDLSSNKLTGQIPTALAELASLSYLNLSVDQLTEPIPQSTQFDTFNRDSFDGNPRLCWHPLPQACGDDAQPSTTSPDEEGMNSGTRSNGEL</sequence>
<feature type="region of interest" description="Disordered" evidence="10">
    <location>
        <begin position="378"/>
        <end position="408"/>
    </location>
</feature>
<dbReference type="GO" id="GO:0016020">
    <property type="term" value="C:membrane"/>
    <property type="evidence" value="ECO:0007669"/>
    <property type="project" value="UniProtKB-SubCell"/>
</dbReference>
<dbReference type="PANTHER" id="PTHR48060">
    <property type="entry name" value="DNA DAMAGE-REPAIR/TOLERATION PROTEIN DRT100"/>
    <property type="match status" value="1"/>
</dbReference>
<reference evidence="12" key="1">
    <citation type="journal article" date="2017" name="Plant J.">
        <title>The pomegranate (Punica granatum L.) genome and the genomics of punicalagin biosynthesis.</title>
        <authorList>
            <person name="Qin G."/>
            <person name="Xu C."/>
            <person name="Ming R."/>
            <person name="Tang H."/>
            <person name="Guyot R."/>
            <person name="Kramer E.M."/>
            <person name="Hu Y."/>
            <person name="Yi X."/>
            <person name="Qi Y."/>
            <person name="Xu X."/>
            <person name="Gao Z."/>
            <person name="Pan H."/>
            <person name="Jian J."/>
            <person name="Tian Y."/>
            <person name="Yue Z."/>
            <person name="Xu Y."/>
        </authorList>
    </citation>
    <scope>NUCLEOTIDE SEQUENCE [LARGE SCALE GENOMIC DNA]</scope>
    <source>
        <strain evidence="12">cv. Dabenzi</strain>
    </source>
</reference>
<dbReference type="Proteomes" id="UP000197138">
    <property type="component" value="Unassembled WGS sequence"/>
</dbReference>